<protein>
    <submittedName>
        <fullName evidence="1">Uncharacterized protein</fullName>
    </submittedName>
</protein>
<evidence type="ECO:0000313" key="2">
    <source>
        <dbReference type="Proteomes" id="UP000092445"/>
    </source>
</evidence>
<keyword evidence="2" id="KW-1185">Reference proteome</keyword>
<reference evidence="1" key="2">
    <citation type="submission" date="2020-05" db="UniProtKB">
        <authorList>
            <consortium name="EnsemblMetazoa"/>
        </authorList>
    </citation>
    <scope>IDENTIFICATION</scope>
    <source>
        <strain evidence="1">IAEA</strain>
    </source>
</reference>
<dbReference type="AlphaFoldDB" id="A0A1A9ZTU7"/>
<organism evidence="1 2">
    <name type="scientific">Glossina pallidipes</name>
    <name type="common">Tsetse fly</name>
    <dbReference type="NCBI Taxonomy" id="7398"/>
    <lineage>
        <taxon>Eukaryota</taxon>
        <taxon>Metazoa</taxon>
        <taxon>Ecdysozoa</taxon>
        <taxon>Arthropoda</taxon>
        <taxon>Hexapoda</taxon>
        <taxon>Insecta</taxon>
        <taxon>Pterygota</taxon>
        <taxon>Neoptera</taxon>
        <taxon>Endopterygota</taxon>
        <taxon>Diptera</taxon>
        <taxon>Brachycera</taxon>
        <taxon>Muscomorpha</taxon>
        <taxon>Hippoboscoidea</taxon>
        <taxon>Glossinidae</taxon>
        <taxon>Glossina</taxon>
    </lineage>
</organism>
<reference evidence="2" key="1">
    <citation type="submission" date="2014-03" db="EMBL/GenBank/DDBJ databases">
        <authorList>
            <person name="Aksoy S."/>
            <person name="Warren W."/>
            <person name="Wilson R.K."/>
        </authorList>
    </citation>
    <scope>NUCLEOTIDE SEQUENCE [LARGE SCALE GENOMIC DNA]</scope>
    <source>
        <strain evidence="2">IAEA</strain>
    </source>
</reference>
<evidence type="ECO:0000313" key="1">
    <source>
        <dbReference type="EnsemblMetazoa" id="GPAI024795-PA"/>
    </source>
</evidence>
<dbReference type="VEuPathDB" id="VectorBase:GPAI024795"/>
<accession>A0A1A9ZTU7</accession>
<dbReference type="EnsemblMetazoa" id="GPAI024795-RA">
    <property type="protein sequence ID" value="GPAI024795-PA"/>
    <property type="gene ID" value="GPAI024795"/>
</dbReference>
<proteinExistence type="predicted"/>
<dbReference type="Proteomes" id="UP000092445">
    <property type="component" value="Unassembled WGS sequence"/>
</dbReference>
<name>A0A1A9ZTU7_GLOPL</name>
<sequence>MAPMLTIHYKTVMFNGTIVWENFSANKAEEENVQSNRVTNKWKLFVFTLSSTTLANTTSGAADHEHYAPSAFHFEAGTKQVQGFAPHLKTPEIQKKIKKKL</sequence>